<name>A0A3Q2YU79_HIPCM</name>
<accession>A0A3Q2YU79</accession>
<dbReference type="Proteomes" id="UP000264820">
    <property type="component" value="Unplaced"/>
</dbReference>
<keyword evidence="2" id="KW-0520">NAD</keyword>
<protein>
    <recommendedName>
        <fullName evidence="3">Lactate/malate dehydrogenase C-terminal domain-containing protein</fullName>
    </recommendedName>
</protein>
<dbReference type="Ensembl" id="ENSHCOT00000000998.1">
    <property type="protein sequence ID" value="ENSHCOP00000022460.1"/>
    <property type="gene ID" value="ENSHCOG00000010188.1"/>
</dbReference>
<dbReference type="STRING" id="109280.ENSHCOP00000022460"/>
<reference evidence="4" key="2">
    <citation type="submission" date="2025-09" db="UniProtKB">
        <authorList>
            <consortium name="Ensembl"/>
        </authorList>
    </citation>
    <scope>IDENTIFICATION</scope>
</reference>
<keyword evidence="1" id="KW-0963">Cytoplasm</keyword>
<dbReference type="PANTHER" id="PTHR43128">
    <property type="entry name" value="L-2-HYDROXYCARBOXYLATE DEHYDROGENASE (NAD(P)(+))"/>
    <property type="match status" value="1"/>
</dbReference>
<organism evidence="4 5">
    <name type="scientific">Hippocampus comes</name>
    <name type="common">Tiger tail seahorse</name>
    <dbReference type="NCBI Taxonomy" id="109280"/>
    <lineage>
        <taxon>Eukaryota</taxon>
        <taxon>Metazoa</taxon>
        <taxon>Chordata</taxon>
        <taxon>Craniata</taxon>
        <taxon>Vertebrata</taxon>
        <taxon>Euteleostomi</taxon>
        <taxon>Actinopterygii</taxon>
        <taxon>Neopterygii</taxon>
        <taxon>Teleostei</taxon>
        <taxon>Neoteleostei</taxon>
        <taxon>Acanthomorphata</taxon>
        <taxon>Syngnathiaria</taxon>
        <taxon>Syngnathiformes</taxon>
        <taxon>Syngnathoidei</taxon>
        <taxon>Syngnathidae</taxon>
        <taxon>Hippocampus</taxon>
    </lineage>
</organism>
<dbReference type="InterPro" id="IPR015955">
    <property type="entry name" value="Lactate_DH/Glyco_Ohase_4_C"/>
</dbReference>
<evidence type="ECO:0000259" key="3">
    <source>
        <dbReference type="Pfam" id="PF02866"/>
    </source>
</evidence>
<dbReference type="AlphaFoldDB" id="A0A3Q2YU79"/>
<dbReference type="GO" id="GO:0006089">
    <property type="term" value="P:lactate metabolic process"/>
    <property type="evidence" value="ECO:0007669"/>
    <property type="project" value="TreeGrafter"/>
</dbReference>
<evidence type="ECO:0000313" key="4">
    <source>
        <dbReference type="Ensembl" id="ENSHCOP00000022460.1"/>
    </source>
</evidence>
<dbReference type="PANTHER" id="PTHR43128:SF2">
    <property type="entry name" value="L-LACTATE DEHYDROGENASE B CHAIN"/>
    <property type="match status" value="1"/>
</dbReference>
<evidence type="ECO:0000313" key="5">
    <source>
        <dbReference type="Proteomes" id="UP000264820"/>
    </source>
</evidence>
<dbReference type="Pfam" id="PF02866">
    <property type="entry name" value="Ldh_1_C"/>
    <property type="match status" value="1"/>
</dbReference>
<dbReference type="OMA" id="MYDIGEE"/>
<evidence type="ECO:0000256" key="2">
    <source>
        <dbReference type="ARBA" id="ARBA00023027"/>
    </source>
</evidence>
<reference evidence="4" key="1">
    <citation type="submission" date="2025-08" db="UniProtKB">
        <authorList>
            <consortium name="Ensembl"/>
        </authorList>
    </citation>
    <scope>IDENTIFICATION</scope>
</reference>
<dbReference type="GO" id="GO:0004459">
    <property type="term" value="F:L-lactate dehydrogenase (NAD+) activity"/>
    <property type="evidence" value="ECO:0007669"/>
    <property type="project" value="TreeGrafter"/>
</dbReference>
<proteinExistence type="predicted"/>
<feature type="domain" description="Lactate/malate dehydrogenase C-terminal" evidence="3">
    <location>
        <begin position="2"/>
        <end position="54"/>
    </location>
</feature>
<dbReference type="Gene3D" id="3.90.110.10">
    <property type="entry name" value="Lactate dehydrogenase/glycoside hydrolase, family 4, C-terminal"/>
    <property type="match status" value="1"/>
</dbReference>
<dbReference type="InterPro" id="IPR022383">
    <property type="entry name" value="Lactate/malate_DH_C"/>
</dbReference>
<evidence type="ECO:0000256" key="1">
    <source>
        <dbReference type="ARBA" id="ARBA00022490"/>
    </source>
</evidence>
<sequence length="57" mass="6032">MQGMYGIAEEVYLSLPCVLNGGGVASVVRVSLSHDEAARLQASGGALWDILKELQDL</sequence>
<dbReference type="SUPFAM" id="SSF56327">
    <property type="entry name" value="LDH C-terminal domain-like"/>
    <property type="match status" value="1"/>
</dbReference>
<keyword evidence="5" id="KW-1185">Reference proteome</keyword>